<proteinExistence type="predicted"/>
<keyword evidence="2" id="KW-1185">Reference proteome</keyword>
<dbReference type="EnsemblPlants" id="Solyc04g072340.1.1">
    <property type="protein sequence ID" value="Solyc04g072340.1.1.1"/>
    <property type="gene ID" value="Solyc04g072340.1"/>
</dbReference>
<dbReference type="Gramene" id="Solyc04g072340.1.1">
    <property type="protein sequence ID" value="Solyc04g072340.1.1.1"/>
    <property type="gene ID" value="Solyc04g072340.1"/>
</dbReference>
<evidence type="ECO:0000313" key="2">
    <source>
        <dbReference type="Proteomes" id="UP000004994"/>
    </source>
</evidence>
<dbReference type="Proteomes" id="UP000004994">
    <property type="component" value="Chromosome 4"/>
</dbReference>
<name>A0A3Q7G7L1_SOLLC</name>
<protein>
    <recommendedName>
        <fullName evidence="3">FBD domain-containing protein</fullName>
    </recommendedName>
</protein>
<evidence type="ECO:0008006" key="3">
    <source>
        <dbReference type="Google" id="ProtNLM"/>
    </source>
</evidence>
<dbReference type="PaxDb" id="4081-Solyc04g072340.1.1"/>
<sequence length="133" mass="15431">MKSLFGYILSLSRWILGDVHLSWDIWPKEHDIHFLSSFEFPYLENVKVFSSSKMCLKGNIEWDNDDLLKLSEFILKNATVSEKFIIISKRKTCKICSLKCASRYSLRLVEKLVGCSRSSTSSVIIWQKGAFRD</sequence>
<evidence type="ECO:0000313" key="1">
    <source>
        <dbReference type="EnsemblPlants" id="Solyc04g072340.1.1.1"/>
    </source>
</evidence>
<reference evidence="1" key="1">
    <citation type="journal article" date="2012" name="Nature">
        <title>The tomato genome sequence provides insights into fleshy fruit evolution.</title>
        <authorList>
            <consortium name="Tomato Genome Consortium"/>
        </authorList>
    </citation>
    <scope>NUCLEOTIDE SEQUENCE [LARGE SCALE GENOMIC DNA]</scope>
    <source>
        <strain evidence="1">cv. Heinz 1706</strain>
    </source>
</reference>
<organism evidence="1">
    <name type="scientific">Solanum lycopersicum</name>
    <name type="common">Tomato</name>
    <name type="synonym">Lycopersicon esculentum</name>
    <dbReference type="NCBI Taxonomy" id="4081"/>
    <lineage>
        <taxon>Eukaryota</taxon>
        <taxon>Viridiplantae</taxon>
        <taxon>Streptophyta</taxon>
        <taxon>Embryophyta</taxon>
        <taxon>Tracheophyta</taxon>
        <taxon>Spermatophyta</taxon>
        <taxon>Magnoliopsida</taxon>
        <taxon>eudicotyledons</taxon>
        <taxon>Gunneridae</taxon>
        <taxon>Pentapetalae</taxon>
        <taxon>asterids</taxon>
        <taxon>lamiids</taxon>
        <taxon>Solanales</taxon>
        <taxon>Solanaceae</taxon>
        <taxon>Solanoideae</taxon>
        <taxon>Solaneae</taxon>
        <taxon>Solanum</taxon>
        <taxon>Solanum subgen. Lycopersicon</taxon>
    </lineage>
</organism>
<accession>A0A3Q7G7L1</accession>
<reference evidence="1" key="2">
    <citation type="submission" date="2019-01" db="UniProtKB">
        <authorList>
            <consortium name="EnsemblPlants"/>
        </authorList>
    </citation>
    <scope>IDENTIFICATION</scope>
    <source>
        <strain evidence="1">cv. Heinz 1706</strain>
    </source>
</reference>
<dbReference type="InParanoid" id="A0A3Q7G7L1"/>
<dbReference type="AlphaFoldDB" id="A0A3Q7G7L1"/>